<proteinExistence type="inferred from homology"/>
<dbReference type="AlphaFoldDB" id="A0AAE1KNN8"/>
<evidence type="ECO:0000256" key="1">
    <source>
        <dbReference type="ARBA" id="ARBA00004141"/>
    </source>
</evidence>
<dbReference type="PANTHER" id="PTHR12300:SF161">
    <property type="entry name" value="RECEPTOR EXPRESSION-ENHANCING PROTEIN"/>
    <property type="match status" value="1"/>
</dbReference>
<gene>
    <name evidence="8" type="ORF">Pcinc_017275</name>
</gene>
<evidence type="ECO:0000256" key="4">
    <source>
        <dbReference type="ARBA" id="ARBA00022989"/>
    </source>
</evidence>
<dbReference type="Pfam" id="PF03134">
    <property type="entry name" value="TB2_DP1_HVA22"/>
    <property type="match status" value="1"/>
</dbReference>
<keyword evidence="4 6" id="KW-1133">Transmembrane helix</keyword>
<dbReference type="PANTHER" id="PTHR12300">
    <property type="entry name" value="HVA22-LIKE PROTEINS"/>
    <property type="match status" value="1"/>
</dbReference>
<comment type="caution">
    <text evidence="8">The sequence shown here is derived from an EMBL/GenBank/DDBJ whole genome shotgun (WGS) entry which is preliminary data.</text>
</comment>
<dbReference type="Proteomes" id="UP001286313">
    <property type="component" value="Unassembled WGS sequence"/>
</dbReference>
<feature type="region of interest" description="Disordered" evidence="7">
    <location>
        <begin position="1"/>
        <end position="58"/>
    </location>
</feature>
<feature type="compositionally biased region" description="Basic and acidic residues" evidence="7">
    <location>
        <begin position="1"/>
        <end position="11"/>
    </location>
</feature>
<evidence type="ECO:0000256" key="7">
    <source>
        <dbReference type="SAM" id="MobiDB-lite"/>
    </source>
</evidence>
<evidence type="ECO:0000256" key="5">
    <source>
        <dbReference type="ARBA" id="ARBA00023136"/>
    </source>
</evidence>
<evidence type="ECO:0000313" key="8">
    <source>
        <dbReference type="EMBL" id="KAK3878063.1"/>
    </source>
</evidence>
<protein>
    <recommendedName>
        <fullName evidence="6">Receptor expression-enhancing protein</fullName>
    </recommendedName>
</protein>
<evidence type="ECO:0000313" key="9">
    <source>
        <dbReference type="Proteomes" id="UP001286313"/>
    </source>
</evidence>
<reference evidence="8" key="1">
    <citation type="submission" date="2023-10" db="EMBL/GenBank/DDBJ databases">
        <title>Genome assemblies of two species of porcelain crab, Petrolisthes cinctipes and Petrolisthes manimaculis (Anomura: Porcellanidae).</title>
        <authorList>
            <person name="Angst P."/>
        </authorList>
    </citation>
    <scope>NUCLEOTIDE SEQUENCE</scope>
    <source>
        <strain evidence="8">PB745_01</strain>
        <tissue evidence="8">Gill</tissue>
    </source>
</reference>
<evidence type="ECO:0000256" key="2">
    <source>
        <dbReference type="ARBA" id="ARBA00008573"/>
    </source>
</evidence>
<keyword evidence="9" id="KW-1185">Reference proteome</keyword>
<dbReference type="GO" id="GO:0016020">
    <property type="term" value="C:membrane"/>
    <property type="evidence" value="ECO:0007669"/>
    <property type="project" value="UniProtKB-SubCell"/>
</dbReference>
<feature type="transmembrane region" description="Helical" evidence="6">
    <location>
        <begin position="222"/>
        <end position="240"/>
    </location>
</feature>
<evidence type="ECO:0000256" key="6">
    <source>
        <dbReference type="RuleBase" id="RU362006"/>
    </source>
</evidence>
<name>A0AAE1KNN8_PETCI</name>
<comment type="subcellular location">
    <subcellularLocation>
        <location evidence="1 6">Membrane</location>
        <topology evidence="1 6">Multi-pass membrane protein</topology>
    </subcellularLocation>
</comment>
<organism evidence="8 9">
    <name type="scientific">Petrolisthes cinctipes</name>
    <name type="common">Flat porcelain crab</name>
    <dbReference type="NCBI Taxonomy" id="88211"/>
    <lineage>
        <taxon>Eukaryota</taxon>
        <taxon>Metazoa</taxon>
        <taxon>Ecdysozoa</taxon>
        <taxon>Arthropoda</taxon>
        <taxon>Crustacea</taxon>
        <taxon>Multicrustacea</taxon>
        <taxon>Malacostraca</taxon>
        <taxon>Eumalacostraca</taxon>
        <taxon>Eucarida</taxon>
        <taxon>Decapoda</taxon>
        <taxon>Pleocyemata</taxon>
        <taxon>Anomura</taxon>
        <taxon>Galatheoidea</taxon>
        <taxon>Porcellanidae</taxon>
        <taxon>Petrolisthes</taxon>
    </lineage>
</organism>
<accession>A0AAE1KNN8</accession>
<evidence type="ECO:0000256" key="3">
    <source>
        <dbReference type="ARBA" id="ARBA00022692"/>
    </source>
</evidence>
<feature type="transmembrane region" description="Helical" evidence="6">
    <location>
        <begin position="146"/>
        <end position="176"/>
    </location>
</feature>
<feature type="compositionally biased region" description="Polar residues" evidence="7">
    <location>
        <begin position="29"/>
        <end position="41"/>
    </location>
</feature>
<dbReference type="InterPro" id="IPR004345">
    <property type="entry name" value="TB2_DP1_HVA22"/>
</dbReference>
<feature type="transmembrane region" description="Helical" evidence="6">
    <location>
        <begin position="196"/>
        <end position="217"/>
    </location>
</feature>
<dbReference type="EMBL" id="JAWQEG010001593">
    <property type="protein sequence ID" value="KAK3878063.1"/>
    <property type="molecule type" value="Genomic_DNA"/>
</dbReference>
<comment type="similarity">
    <text evidence="2 6">Belongs to the DP1 family.</text>
</comment>
<keyword evidence="5 6" id="KW-0472">Membrane</keyword>
<sequence length="291" mass="33294">MNNMDQRELKPAQDGVLDHEEELDIPIPKNQNMETVNQPSEPTKDGVPKSVGGHESASIDGKSDIILETSVARKVKKAIKNCKRSTEHLMNGDSYDQFRLRVLLSGNMASNIEHYKQQAIKTLYEKNKLTDILAQIEKKTQVKREYVALGGVVLISLYLVFGYGAQLICNVIGFIYPAYRSIKALESSRKDDDTRWLTYWVVFALFSVFEFFSDILLSWFPFYWLAKCLFLVWCFMPVSWNGSDIIYSRVVRPFFMKHQDGIDKVMNKVTEKIEQVADQAGKVATDAVKLD</sequence>
<keyword evidence="3 6" id="KW-0812">Transmembrane</keyword>